<dbReference type="AlphaFoldDB" id="A0A8J6NUJ6"/>
<organism evidence="2 3">
    <name type="scientific">Candidatus Desulfatibia vada</name>
    <dbReference type="NCBI Taxonomy" id="2841696"/>
    <lineage>
        <taxon>Bacteria</taxon>
        <taxon>Pseudomonadati</taxon>
        <taxon>Thermodesulfobacteriota</taxon>
        <taxon>Desulfobacteria</taxon>
        <taxon>Desulfobacterales</taxon>
        <taxon>Desulfobacterales incertae sedis</taxon>
        <taxon>Candidatus Desulfatibia</taxon>
    </lineage>
</organism>
<evidence type="ECO:0000313" key="3">
    <source>
        <dbReference type="Proteomes" id="UP000605201"/>
    </source>
</evidence>
<proteinExistence type="predicted"/>
<gene>
    <name evidence="2" type="ORF">H8D96_12240</name>
</gene>
<dbReference type="InterPro" id="IPR001638">
    <property type="entry name" value="Solute-binding_3/MltF_N"/>
</dbReference>
<evidence type="ECO:0000259" key="1">
    <source>
        <dbReference type="Pfam" id="PF00497"/>
    </source>
</evidence>
<accession>A0A8J6NUJ6</accession>
<dbReference type="SUPFAM" id="SSF53850">
    <property type="entry name" value="Periplasmic binding protein-like II"/>
    <property type="match status" value="1"/>
</dbReference>
<feature type="domain" description="Solute-binding protein family 3/N-terminal" evidence="1">
    <location>
        <begin position="32"/>
        <end position="232"/>
    </location>
</feature>
<name>A0A8J6NUJ6_9BACT</name>
<comment type="caution">
    <text evidence="2">The sequence shown here is derived from an EMBL/GenBank/DDBJ whole genome shotgun (WGS) entry which is preliminary data.</text>
</comment>
<dbReference type="Gene3D" id="3.40.190.10">
    <property type="entry name" value="Periplasmic binding protein-like II"/>
    <property type="match status" value="2"/>
</dbReference>
<sequence length="263" mass="30647">MIQKLIIIVVIGVFAFGSNIYAETINVVGEIFPPMTNEDGTGQQFEIAKAVYGTLGYKVKCKTYPYKRARYYVEIEKADVMVGMLKTDSEKLIFAQFPHDADNIIAIYPKNKNIRWNGISTLKNKKLTWARGLGFDSLFDFDHQGSEINTRRQAFQKLLLGRDDFMIDAYSGFLLKEVDSLRNRFETRQIGFILIYCCFSNTKRGKRLKKIWDKEFLEIIETGKAESIYKKWKLMREYRILTEYLDKAGKNKRASDGSFYLYK</sequence>
<protein>
    <submittedName>
        <fullName evidence="2">Transporter substrate-binding domain-containing protein</fullName>
    </submittedName>
</protein>
<dbReference type="EMBL" id="JACNIG010000242">
    <property type="protein sequence ID" value="MBC8432673.1"/>
    <property type="molecule type" value="Genomic_DNA"/>
</dbReference>
<dbReference type="Pfam" id="PF00497">
    <property type="entry name" value="SBP_bac_3"/>
    <property type="match status" value="1"/>
</dbReference>
<dbReference type="Proteomes" id="UP000605201">
    <property type="component" value="Unassembled WGS sequence"/>
</dbReference>
<reference evidence="2 3" key="1">
    <citation type="submission" date="2020-08" db="EMBL/GenBank/DDBJ databases">
        <title>Bridging the membrane lipid divide: bacteria of the FCB group superphylum have the potential to synthesize archaeal ether lipids.</title>
        <authorList>
            <person name="Villanueva L."/>
            <person name="Von Meijenfeldt F.A.B."/>
            <person name="Westbye A.B."/>
            <person name="Yadav S."/>
            <person name="Hopmans E.C."/>
            <person name="Dutilh B.E."/>
            <person name="Sinninghe Damste J.S."/>
        </authorList>
    </citation>
    <scope>NUCLEOTIDE SEQUENCE [LARGE SCALE GENOMIC DNA]</scope>
    <source>
        <strain evidence="2">NIOZ-UU17</strain>
    </source>
</reference>
<evidence type="ECO:0000313" key="2">
    <source>
        <dbReference type="EMBL" id="MBC8432673.1"/>
    </source>
</evidence>